<feature type="domain" description="Glycosyltransferase subfamily 4-like N-terminal" evidence="4">
    <location>
        <begin position="16"/>
        <end position="179"/>
    </location>
</feature>
<dbReference type="EMBL" id="CP061539">
    <property type="protein sequence ID" value="QNV38867.1"/>
    <property type="molecule type" value="Genomic_DNA"/>
</dbReference>
<dbReference type="SUPFAM" id="SSF53756">
    <property type="entry name" value="UDP-Glycosyltransferase/glycogen phosphorylase"/>
    <property type="match status" value="1"/>
</dbReference>
<evidence type="ECO:0000313" key="5">
    <source>
        <dbReference type="EMBL" id="QNV38867.1"/>
    </source>
</evidence>
<dbReference type="Gene3D" id="3.40.50.2000">
    <property type="entry name" value="Glycogen Phosphorylase B"/>
    <property type="match status" value="2"/>
</dbReference>
<dbReference type="PANTHER" id="PTHR46401:SF2">
    <property type="entry name" value="GLYCOSYLTRANSFERASE WBBK-RELATED"/>
    <property type="match status" value="1"/>
</dbReference>
<keyword evidence="2 5" id="KW-0808">Transferase</keyword>
<dbReference type="GO" id="GO:0016757">
    <property type="term" value="F:glycosyltransferase activity"/>
    <property type="evidence" value="ECO:0007669"/>
    <property type="project" value="UniProtKB-KW"/>
</dbReference>
<reference evidence="5 6" key="1">
    <citation type="submission" date="2020-09" db="EMBL/GenBank/DDBJ databases">
        <title>Investigation of environmental microbes.</title>
        <authorList>
            <person name="Ou Y."/>
            <person name="Kang Q."/>
        </authorList>
    </citation>
    <scope>NUCLEOTIDE SEQUENCE [LARGE SCALE GENOMIC DNA]</scope>
    <source>
        <strain evidence="5 6">KJZ-14</strain>
    </source>
</reference>
<dbReference type="KEGG" id="rter:IDM49_06175"/>
<dbReference type="GeneID" id="96623818"/>
<evidence type="ECO:0000313" key="6">
    <source>
        <dbReference type="Proteomes" id="UP000516404"/>
    </source>
</evidence>
<feature type="domain" description="Glycosyl transferase family 1" evidence="3">
    <location>
        <begin position="199"/>
        <end position="331"/>
    </location>
</feature>
<dbReference type="CDD" id="cd03809">
    <property type="entry name" value="GT4_MtfB-like"/>
    <property type="match status" value="1"/>
</dbReference>
<dbReference type="AlphaFoldDB" id="A0A7H2BGS1"/>
<keyword evidence="1" id="KW-0328">Glycosyltransferase</keyword>
<dbReference type="PANTHER" id="PTHR46401">
    <property type="entry name" value="GLYCOSYLTRANSFERASE WBBK-RELATED"/>
    <property type="match status" value="1"/>
</dbReference>
<proteinExistence type="predicted"/>
<accession>A0A7H2BGS1</accession>
<evidence type="ECO:0000259" key="4">
    <source>
        <dbReference type="Pfam" id="PF13439"/>
    </source>
</evidence>
<protein>
    <submittedName>
        <fullName evidence="5">Glycosyltransferase family 4 protein</fullName>
    </submittedName>
</protein>
<dbReference type="Pfam" id="PF00534">
    <property type="entry name" value="Glycos_transf_1"/>
    <property type="match status" value="1"/>
</dbReference>
<evidence type="ECO:0000259" key="3">
    <source>
        <dbReference type="Pfam" id="PF00534"/>
    </source>
</evidence>
<gene>
    <name evidence="5" type="ORF">IDM49_06175</name>
</gene>
<dbReference type="Proteomes" id="UP000516404">
    <property type="component" value="Chromosome"/>
</dbReference>
<dbReference type="InterPro" id="IPR028098">
    <property type="entry name" value="Glyco_trans_4-like_N"/>
</dbReference>
<evidence type="ECO:0000256" key="1">
    <source>
        <dbReference type="ARBA" id="ARBA00022676"/>
    </source>
</evidence>
<organism evidence="5 6">
    <name type="scientific">Rothia terrae</name>
    <dbReference type="NCBI Taxonomy" id="396015"/>
    <lineage>
        <taxon>Bacteria</taxon>
        <taxon>Bacillati</taxon>
        <taxon>Actinomycetota</taxon>
        <taxon>Actinomycetes</taxon>
        <taxon>Micrococcales</taxon>
        <taxon>Micrococcaceae</taxon>
        <taxon>Rothia</taxon>
    </lineage>
</organism>
<name>A0A7H2BGS1_9MICC</name>
<keyword evidence="6" id="KW-1185">Reference proteome</keyword>
<dbReference type="Pfam" id="PF13439">
    <property type="entry name" value="Glyco_transf_4"/>
    <property type="match status" value="1"/>
</dbReference>
<evidence type="ECO:0000256" key="2">
    <source>
        <dbReference type="ARBA" id="ARBA00022679"/>
    </source>
</evidence>
<sequence>MKLIVDARYTRTTQHDGISRYTASLIEALQRLQHTNDDAVPANFELLMAISDDAQLKMLSNVPHIKICSPTGPLEPLASLQLNKYSPDVVFSPMQTMGTLGRKFKVVLTLHDLIYYEHPTPPSFLPRAVQIGWRIFHKSYLPQRFLLNRADAVATVSRTTAELIKQHRLTRRPIHVIANAPQPGSVISEQEALTVATHRTKDLLYMGSFMPYKGVETLIQAMKDLPDYRLHLLSRINPADHARLKQQAPSNVIFHNGVEEHHYTELLSQASALITATRAEGYGLPVVEAQASGCPVVISDIPIFKEIAPHALFASPRNPHEFAQAVRDLEDPVLQNKQIIEGLHDANQYSWDASARKLLEVLKNL</sequence>
<dbReference type="RefSeq" id="WP_190725440.1">
    <property type="nucleotide sequence ID" value="NZ_CP061539.1"/>
</dbReference>
<dbReference type="InterPro" id="IPR001296">
    <property type="entry name" value="Glyco_trans_1"/>
</dbReference>